<accession>A0A3P3R0X7</accession>
<dbReference type="InterPro" id="IPR050624">
    <property type="entry name" value="HTH-type_Tx_Regulator"/>
</dbReference>
<feature type="domain" description="HTH tetR-type" evidence="3">
    <location>
        <begin position="8"/>
        <end position="69"/>
    </location>
</feature>
<dbReference type="RefSeq" id="WP_128673462.1">
    <property type="nucleotide sequence ID" value="NZ_RRCO01000001.1"/>
</dbReference>
<dbReference type="InterPro" id="IPR009057">
    <property type="entry name" value="Homeodomain-like_sf"/>
</dbReference>
<dbReference type="OrthoDB" id="9814200at2"/>
<sequence length="217" mass="25135">MSRNKYPEKTVERILQTSYYLFTTRGYDNVSIQNIVDELGDITKGAIYHHFKSKDEILSAIFDKLCEEYSFTNMIKNHTGLNALEKIRASFKEAANDENVRRMNMETIPLIHNPHFFTQLVETVLKNISPQIEELIKEGNKDGSMKVDPKYTKEAAEVFGLLSKVWLLPTLIDNSMEGAFRKIDMLKVILDAIGIPLLDEEMTEVSKQYVRRFYIDE</sequence>
<gene>
    <name evidence="4" type="ORF">EHV10_03740</name>
</gene>
<dbReference type="Pfam" id="PF00440">
    <property type="entry name" value="TetR_N"/>
    <property type="match status" value="1"/>
</dbReference>
<evidence type="ECO:0000256" key="2">
    <source>
        <dbReference type="PROSITE-ProRule" id="PRU00335"/>
    </source>
</evidence>
<dbReference type="PANTHER" id="PTHR43479">
    <property type="entry name" value="ACREF/ENVCD OPERON REPRESSOR-RELATED"/>
    <property type="match status" value="1"/>
</dbReference>
<keyword evidence="1 2" id="KW-0238">DNA-binding</keyword>
<dbReference type="GO" id="GO:0003677">
    <property type="term" value="F:DNA binding"/>
    <property type="evidence" value="ECO:0007669"/>
    <property type="project" value="UniProtKB-UniRule"/>
</dbReference>
<evidence type="ECO:0000313" key="4">
    <source>
        <dbReference type="EMBL" id="RRJ27116.1"/>
    </source>
</evidence>
<evidence type="ECO:0000259" key="3">
    <source>
        <dbReference type="PROSITE" id="PS50977"/>
    </source>
</evidence>
<dbReference type="PROSITE" id="PS50977">
    <property type="entry name" value="HTH_TETR_2"/>
    <property type="match status" value="1"/>
</dbReference>
<keyword evidence="5" id="KW-1185">Reference proteome</keyword>
<dbReference type="SUPFAM" id="SSF46689">
    <property type="entry name" value="Homeodomain-like"/>
    <property type="match status" value="1"/>
</dbReference>
<dbReference type="Proteomes" id="UP000272490">
    <property type="component" value="Unassembled WGS sequence"/>
</dbReference>
<dbReference type="PANTHER" id="PTHR43479:SF11">
    <property type="entry name" value="ACREF_ENVCD OPERON REPRESSOR-RELATED"/>
    <property type="match status" value="1"/>
</dbReference>
<proteinExistence type="predicted"/>
<name>A0A3P3R0X7_9FIRM</name>
<dbReference type="InterPro" id="IPR001647">
    <property type="entry name" value="HTH_TetR"/>
</dbReference>
<dbReference type="EMBL" id="RRCO01000001">
    <property type="protein sequence ID" value="RRJ27116.1"/>
    <property type="molecule type" value="Genomic_DNA"/>
</dbReference>
<dbReference type="AlphaFoldDB" id="A0A3P3R0X7"/>
<protein>
    <submittedName>
        <fullName evidence="4">TetR/AcrR family transcriptional regulator</fullName>
    </submittedName>
</protein>
<organism evidence="4 5">
    <name type="scientific">Lachnoanaerobaculum gingivalis</name>
    <dbReference type="NCBI Taxonomy" id="2490855"/>
    <lineage>
        <taxon>Bacteria</taxon>
        <taxon>Bacillati</taxon>
        <taxon>Bacillota</taxon>
        <taxon>Clostridia</taxon>
        <taxon>Lachnospirales</taxon>
        <taxon>Lachnospiraceae</taxon>
        <taxon>Lachnoanaerobaculum</taxon>
    </lineage>
</organism>
<comment type="caution">
    <text evidence="4">The sequence shown here is derived from an EMBL/GenBank/DDBJ whole genome shotgun (WGS) entry which is preliminary data.</text>
</comment>
<feature type="DNA-binding region" description="H-T-H motif" evidence="2">
    <location>
        <begin position="32"/>
        <end position="51"/>
    </location>
</feature>
<evidence type="ECO:0000313" key="5">
    <source>
        <dbReference type="Proteomes" id="UP000272490"/>
    </source>
</evidence>
<dbReference type="Gene3D" id="1.10.357.10">
    <property type="entry name" value="Tetracycline Repressor, domain 2"/>
    <property type="match status" value="1"/>
</dbReference>
<reference evidence="4 5" key="1">
    <citation type="submission" date="2018-11" db="EMBL/GenBank/DDBJ databases">
        <title>Genome sequencing of Lachnoanaerobaculum sp. KCOM 2030 (= ChDC B114).</title>
        <authorList>
            <person name="Kook J.-K."/>
            <person name="Park S.-N."/>
            <person name="Lim Y.K."/>
        </authorList>
    </citation>
    <scope>NUCLEOTIDE SEQUENCE [LARGE SCALE GENOMIC DNA]</scope>
    <source>
        <strain evidence="4 5">KCOM 2030</strain>
    </source>
</reference>
<evidence type="ECO:0000256" key="1">
    <source>
        <dbReference type="ARBA" id="ARBA00023125"/>
    </source>
</evidence>